<gene>
    <name evidence="3" type="ORF">CSSPJE1EN1_LOCUS6822</name>
</gene>
<feature type="domain" description="GST N-terminal" evidence="1">
    <location>
        <begin position="5"/>
        <end position="100"/>
    </location>
</feature>
<dbReference type="PROSITE" id="PS50404">
    <property type="entry name" value="GST_NTER"/>
    <property type="match status" value="1"/>
</dbReference>
<dbReference type="Pfam" id="PF13410">
    <property type="entry name" value="GST_C_2"/>
    <property type="match status" value="1"/>
</dbReference>
<dbReference type="PANTHER" id="PTHR44750">
    <property type="entry name" value="GLUTATHIONE S-TRANSFERASE T1-RELATED"/>
    <property type="match status" value="1"/>
</dbReference>
<dbReference type="SUPFAM" id="SSF52833">
    <property type="entry name" value="Thioredoxin-like"/>
    <property type="match status" value="1"/>
</dbReference>
<dbReference type="Gene3D" id="1.20.1050.10">
    <property type="match status" value="1"/>
</dbReference>
<name>A0ABP0W468_9BRYO</name>
<dbReference type="InterPro" id="IPR043377">
    <property type="entry name" value="GSTT1/2/3"/>
</dbReference>
<accession>A0ABP0W468</accession>
<dbReference type="Proteomes" id="UP001497444">
    <property type="component" value="Chromosome 14"/>
</dbReference>
<evidence type="ECO:0008006" key="5">
    <source>
        <dbReference type="Google" id="ProtNLM"/>
    </source>
</evidence>
<organism evidence="3 4">
    <name type="scientific">Sphagnum jensenii</name>
    <dbReference type="NCBI Taxonomy" id="128206"/>
    <lineage>
        <taxon>Eukaryota</taxon>
        <taxon>Viridiplantae</taxon>
        <taxon>Streptophyta</taxon>
        <taxon>Embryophyta</taxon>
        <taxon>Bryophyta</taxon>
        <taxon>Sphagnophytina</taxon>
        <taxon>Sphagnopsida</taxon>
        <taxon>Sphagnales</taxon>
        <taxon>Sphagnaceae</taxon>
        <taxon>Sphagnum</taxon>
    </lineage>
</organism>
<dbReference type="Gene3D" id="3.40.30.10">
    <property type="entry name" value="Glutaredoxin"/>
    <property type="match status" value="1"/>
</dbReference>
<evidence type="ECO:0000313" key="4">
    <source>
        <dbReference type="Proteomes" id="UP001497444"/>
    </source>
</evidence>
<dbReference type="InterPro" id="IPR010987">
    <property type="entry name" value="Glutathione-S-Trfase_C-like"/>
</dbReference>
<dbReference type="EMBL" id="OZ020109">
    <property type="protein sequence ID" value="CAK9261344.1"/>
    <property type="molecule type" value="Genomic_DNA"/>
</dbReference>
<dbReference type="InterPro" id="IPR004045">
    <property type="entry name" value="Glutathione_S-Trfase_N"/>
</dbReference>
<sequence length="262" mass="29261">MGSSRNLTLYVDLLSQPCRAVTIFCSGMIDDDDDDDEDARVNEIEADVQIVSLWKKETREPPFLAINPLGQVPAIDDGGFTLSESHTIMRYLAATRTVADHWYPEDLEKRACVDRVLDWQFGNLHRDVAQFLVHRELAPLLGRTKNPTLAAEAEDSLKQSLKTMETVWLKDSPFLAGGSQPSIADISSACQLQQLKVLDKEEPGALLAPYEKVKAWMVAVEDFTAPYFVDAHGVLEKVAKIFEDRRKSEAEAEAEVETAPKL</sequence>
<feature type="domain" description="GST C-terminal" evidence="2">
    <location>
        <begin position="106"/>
        <end position="241"/>
    </location>
</feature>
<evidence type="ECO:0000259" key="2">
    <source>
        <dbReference type="PROSITE" id="PS50405"/>
    </source>
</evidence>
<protein>
    <recommendedName>
        <fullName evidence="5">Glutathione S-transferase</fullName>
    </recommendedName>
</protein>
<reference evidence="3" key="1">
    <citation type="submission" date="2024-02" db="EMBL/GenBank/DDBJ databases">
        <authorList>
            <consortium name="ELIXIR-Norway"/>
            <consortium name="Elixir Norway"/>
        </authorList>
    </citation>
    <scope>NUCLEOTIDE SEQUENCE</scope>
</reference>
<dbReference type="InterPro" id="IPR036282">
    <property type="entry name" value="Glutathione-S-Trfase_C_sf"/>
</dbReference>
<dbReference type="SFLD" id="SFLDG00358">
    <property type="entry name" value="Main_(cytGST)"/>
    <property type="match status" value="1"/>
</dbReference>
<dbReference type="Pfam" id="PF02798">
    <property type="entry name" value="GST_N"/>
    <property type="match status" value="1"/>
</dbReference>
<dbReference type="PANTHER" id="PTHR44750:SF1">
    <property type="entry name" value="GLUTATHIONE S-TRANSFERASE T1-RELATED"/>
    <property type="match status" value="1"/>
</dbReference>
<dbReference type="InterPro" id="IPR040079">
    <property type="entry name" value="Glutathione_S-Trfase"/>
</dbReference>
<evidence type="ECO:0000313" key="3">
    <source>
        <dbReference type="EMBL" id="CAK9261344.1"/>
    </source>
</evidence>
<dbReference type="SFLD" id="SFLDS00019">
    <property type="entry name" value="Glutathione_Transferase_(cytos"/>
    <property type="match status" value="1"/>
</dbReference>
<keyword evidence="4" id="KW-1185">Reference proteome</keyword>
<evidence type="ECO:0000259" key="1">
    <source>
        <dbReference type="PROSITE" id="PS50404"/>
    </source>
</evidence>
<dbReference type="PROSITE" id="PS50405">
    <property type="entry name" value="GST_CTER"/>
    <property type="match status" value="1"/>
</dbReference>
<dbReference type="SUPFAM" id="SSF47616">
    <property type="entry name" value="GST C-terminal domain-like"/>
    <property type="match status" value="1"/>
</dbReference>
<dbReference type="InterPro" id="IPR036249">
    <property type="entry name" value="Thioredoxin-like_sf"/>
</dbReference>
<proteinExistence type="predicted"/>